<reference evidence="2" key="1">
    <citation type="journal article" date="2012" name="BMC Genomics">
        <title>Genome sequence of the necrotrophic fungus Penicillium digitatum, the main postharvest pathogen of citrus.</title>
        <authorList>
            <person name="Marcet-Houben M."/>
            <person name="Ballester A.-R."/>
            <person name="de la Fuente B."/>
            <person name="Harries E."/>
            <person name="Marcos J.F."/>
            <person name="Gonzalez-Candelas L."/>
            <person name="Gabaldon T."/>
        </authorList>
    </citation>
    <scope>NUCLEOTIDE SEQUENCE [LARGE SCALE GENOMIC DNA]</scope>
    <source>
        <strain evidence="2">PHI26 / CECT 20796</strain>
    </source>
</reference>
<keyword evidence="2" id="KW-1185">Reference proteome</keyword>
<comment type="caution">
    <text evidence="1">The sequence shown here is derived from an EMBL/GenBank/DDBJ whole genome shotgun (WGS) entry which is preliminary data.</text>
</comment>
<dbReference type="EMBL" id="AKCT01000066">
    <property type="protein sequence ID" value="EKV17380.1"/>
    <property type="molecule type" value="Genomic_DNA"/>
</dbReference>
<dbReference type="AlphaFoldDB" id="K9G650"/>
<protein>
    <submittedName>
        <fullName evidence="1">Uncharacterized protein</fullName>
    </submittedName>
</protein>
<sequence length="45" mass="5031">MATDTTAYNVYRVYFKQSDKPDHQGIALVPAQIVNKAVEDSTTSR</sequence>
<dbReference type="STRING" id="1170229.K9G650"/>
<organism evidence="1 2">
    <name type="scientific">Penicillium digitatum (strain PHI26 / CECT 20796)</name>
    <name type="common">Green mold</name>
    <dbReference type="NCBI Taxonomy" id="1170229"/>
    <lineage>
        <taxon>Eukaryota</taxon>
        <taxon>Fungi</taxon>
        <taxon>Dikarya</taxon>
        <taxon>Ascomycota</taxon>
        <taxon>Pezizomycotina</taxon>
        <taxon>Eurotiomycetes</taxon>
        <taxon>Eurotiomycetidae</taxon>
        <taxon>Eurotiales</taxon>
        <taxon>Aspergillaceae</taxon>
        <taxon>Penicillium</taxon>
    </lineage>
</organism>
<accession>K9G650</accession>
<dbReference type="HOGENOM" id="CLU_3207797_0_0_1"/>
<gene>
    <name evidence="1" type="ORF">PDIG_15040</name>
</gene>
<evidence type="ECO:0000313" key="2">
    <source>
        <dbReference type="Proteomes" id="UP000009882"/>
    </source>
</evidence>
<dbReference type="Proteomes" id="UP000009882">
    <property type="component" value="Unassembled WGS sequence"/>
</dbReference>
<proteinExistence type="predicted"/>
<dbReference type="InParanoid" id="K9G650"/>
<dbReference type="OrthoDB" id="4232264at2759"/>
<evidence type="ECO:0000313" key="1">
    <source>
        <dbReference type="EMBL" id="EKV17380.1"/>
    </source>
</evidence>
<name>K9G650_PEND2</name>